<organism evidence="2 3">
    <name type="scientific">Brevibacterium aurantiacum</name>
    <dbReference type="NCBI Taxonomy" id="273384"/>
    <lineage>
        <taxon>Bacteria</taxon>
        <taxon>Bacillati</taxon>
        <taxon>Actinomycetota</taxon>
        <taxon>Actinomycetes</taxon>
        <taxon>Micrococcales</taxon>
        <taxon>Brevibacteriaceae</taxon>
        <taxon>Brevibacterium</taxon>
    </lineage>
</organism>
<evidence type="ECO:0000313" key="2">
    <source>
        <dbReference type="EMBL" id="TGD37025.1"/>
    </source>
</evidence>
<dbReference type="InterPro" id="IPR003673">
    <property type="entry name" value="CoA-Trfase_fam_III"/>
</dbReference>
<accession>A0A4Z0KEQ0</accession>
<dbReference type="Gene3D" id="3.30.1540.10">
    <property type="entry name" value="formyl-coa transferase, domain 3"/>
    <property type="match status" value="1"/>
</dbReference>
<reference evidence="2 3" key="1">
    <citation type="submission" date="2018-10" db="EMBL/GenBank/DDBJ databases">
        <title>Brevibacterium genomes from Austrain hard cheese rinds.</title>
        <authorList>
            <person name="Anast J.M."/>
            <person name="Dzieciol M."/>
            <person name="Schultz D.L."/>
            <person name="Mann E."/>
            <person name="Wagner M."/>
            <person name="Schmitz-Esser S."/>
        </authorList>
    </citation>
    <scope>NUCLEOTIDE SEQUENCE [LARGE SCALE GENOMIC DNA]</scope>
    <source>
        <strain evidence="2 3">L261</strain>
    </source>
</reference>
<dbReference type="InterPro" id="IPR044855">
    <property type="entry name" value="CoA-Trfase_III_dom3_sf"/>
</dbReference>
<evidence type="ECO:0000256" key="1">
    <source>
        <dbReference type="SAM" id="MobiDB-lite"/>
    </source>
</evidence>
<dbReference type="RefSeq" id="WP_135448199.1">
    <property type="nucleotide sequence ID" value="NZ_RHFF01000020.1"/>
</dbReference>
<dbReference type="EMBL" id="RHFF01000020">
    <property type="protein sequence ID" value="TGD37025.1"/>
    <property type="molecule type" value="Genomic_DNA"/>
</dbReference>
<comment type="caution">
    <text evidence="2">The sequence shown here is derived from an EMBL/GenBank/DDBJ whole genome shotgun (WGS) entry which is preliminary data.</text>
</comment>
<gene>
    <name evidence="2" type="ORF">EB834_17080</name>
</gene>
<dbReference type="SUPFAM" id="SSF89796">
    <property type="entry name" value="CoA-transferase family III (CaiB/BaiF)"/>
    <property type="match status" value="1"/>
</dbReference>
<keyword evidence="2" id="KW-0808">Transferase</keyword>
<dbReference type="InterPro" id="IPR023606">
    <property type="entry name" value="CoA-Trfase_III_dom_1_sf"/>
</dbReference>
<dbReference type="Pfam" id="PF02515">
    <property type="entry name" value="CoA_transf_3"/>
    <property type="match status" value="1"/>
</dbReference>
<feature type="region of interest" description="Disordered" evidence="1">
    <location>
        <begin position="341"/>
        <end position="372"/>
    </location>
</feature>
<dbReference type="Gene3D" id="3.40.50.10540">
    <property type="entry name" value="Crotonobetainyl-coa:carnitine coa-transferase, domain 1"/>
    <property type="match status" value="1"/>
</dbReference>
<evidence type="ECO:0000313" key="3">
    <source>
        <dbReference type="Proteomes" id="UP000297736"/>
    </source>
</evidence>
<dbReference type="AlphaFoldDB" id="A0A4Z0KEQ0"/>
<dbReference type="PANTHER" id="PTHR48228">
    <property type="entry name" value="SUCCINYL-COA--D-CITRAMALATE COA-TRANSFERASE"/>
    <property type="match status" value="1"/>
</dbReference>
<dbReference type="PANTHER" id="PTHR48228:SF5">
    <property type="entry name" value="ALPHA-METHYLACYL-COA RACEMASE"/>
    <property type="match status" value="1"/>
</dbReference>
<dbReference type="Proteomes" id="UP000297736">
    <property type="component" value="Unassembled WGS sequence"/>
</dbReference>
<dbReference type="InterPro" id="IPR050509">
    <property type="entry name" value="CoA-transferase_III"/>
</dbReference>
<protein>
    <submittedName>
        <fullName evidence="2">CoA transferase</fullName>
    </submittedName>
</protein>
<proteinExistence type="predicted"/>
<name>A0A4Z0KEQ0_BREAU</name>
<dbReference type="GO" id="GO:0016740">
    <property type="term" value="F:transferase activity"/>
    <property type="evidence" value="ECO:0007669"/>
    <property type="project" value="UniProtKB-KW"/>
</dbReference>
<sequence>MISQESPGDAVRTGPLSGLRVLELGGFGPGPFAAMLLADMGADVIRVDRAHGARLAGPNYDFRKEVMHRGRRSVAVDLKHQDGPSTILKLAEEADVLIEGFRPGVCERLGIGPNDCMATNPGLVYGRMTGWGQTGPISQEVGHDINYIAASGMLSLIGRRDQPPTPPLSLLGDFGGGGMILALGILSALWERGSSGLGQIVDAAMAEGAALMGTAFFGFAQTGAWTDQRGTNLVDSGAPFYDCYQTADGEWVAVGAMEPQFYAELLDVLSLSQDELPGGQYDQSHWPELKTTFAARFAEHDLAHWKQAAVGRDACLTPVLSLMEAAQSEQAEARDSFSVQNGIVQPNPAPKFSRTHPSQPGPPPGLGEHTRAALASWGITDSVIDELIESGAVRQSAG</sequence>